<dbReference type="Gene3D" id="4.10.60.10">
    <property type="entry name" value="Zinc finger, CCHC-type"/>
    <property type="match status" value="1"/>
</dbReference>
<dbReference type="InterPro" id="IPR012337">
    <property type="entry name" value="RNaseH-like_sf"/>
</dbReference>
<dbReference type="SMR" id="A0A8T3AXR5"/>
<dbReference type="PANTHER" id="PTHR35046">
    <property type="entry name" value="ZINC KNUCKLE (CCHC-TYPE) FAMILY PROTEIN"/>
    <property type="match status" value="1"/>
</dbReference>
<keyword evidence="8" id="KW-0378">Hydrolase</keyword>
<dbReference type="GO" id="GO:0016787">
    <property type="term" value="F:hydrolase activity"/>
    <property type="evidence" value="ECO:0007669"/>
    <property type="project" value="UniProtKB-KW"/>
</dbReference>
<dbReference type="InterPro" id="IPR005162">
    <property type="entry name" value="Retrotrans_gag_dom"/>
</dbReference>
<evidence type="ECO:0000256" key="13">
    <source>
        <dbReference type="ARBA" id="ARBA00023033"/>
    </source>
</evidence>
<comment type="catalytic activity">
    <reaction evidence="14">
        <text>indole-3-pyruvate + NADPH + O2 + H(+) = (indol-3-yl)acetate + CO2 + NADP(+) + H2O</text>
        <dbReference type="Rhea" id="RHEA:34331"/>
        <dbReference type="ChEBI" id="CHEBI:15377"/>
        <dbReference type="ChEBI" id="CHEBI:15378"/>
        <dbReference type="ChEBI" id="CHEBI:15379"/>
        <dbReference type="ChEBI" id="CHEBI:16526"/>
        <dbReference type="ChEBI" id="CHEBI:17640"/>
        <dbReference type="ChEBI" id="CHEBI:30854"/>
        <dbReference type="ChEBI" id="CHEBI:57783"/>
        <dbReference type="ChEBI" id="CHEBI:58349"/>
        <dbReference type="EC" id="1.14.13.168"/>
    </reaction>
</comment>
<keyword evidence="15" id="KW-0863">Zinc-finger</keyword>
<evidence type="ECO:0000256" key="3">
    <source>
        <dbReference type="ARBA" id="ARBA00022630"/>
    </source>
</evidence>
<dbReference type="Gene3D" id="3.30.70.270">
    <property type="match status" value="2"/>
</dbReference>
<dbReference type="EC" id="1.-.-.-" evidence="16"/>
<proteinExistence type="inferred from homology"/>
<reference evidence="21" key="1">
    <citation type="journal article" date="2022" name="Front. Genet.">
        <title>Chromosome-Scale Assembly of the Dendrobium nobile Genome Provides Insights Into the Molecular Mechanism of the Biosynthesis of the Medicinal Active Ingredient of Dendrobium.</title>
        <authorList>
            <person name="Xu Q."/>
            <person name="Niu S.-C."/>
            <person name="Li K.-L."/>
            <person name="Zheng P.-J."/>
            <person name="Zhang X.-J."/>
            <person name="Jia Y."/>
            <person name="Liu Y."/>
            <person name="Niu Y.-X."/>
            <person name="Yu L.-H."/>
            <person name="Chen D.-F."/>
            <person name="Zhang G.-Q."/>
        </authorList>
    </citation>
    <scope>NUCLEOTIDE SEQUENCE</scope>
    <source>
        <tissue evidence="21">Leaf</tissue>
    </source>
</reference>
<keyword evidence="11" id="KW-0695">RNA-directed DNA polymerase</keyword>
<dbReference type="Pfam" id="PF17917">
    <property type="entry name" value="RT_RNaseH"/>
    <property type="match status" value="1"/>
</dbReference>
<dbReference type="Proteomes" id="UP000829196">
    <property type="component" value="Unassembled WGS sequence"/>
</dbReference>
<evidence type="ECO:0000256" key="4">
    <source>
        <dbReference type="ARBA" id="ARBA00022679"/>
    </source>
</evidence>
<dbReference type="FunFam" id="1.10.340.70:FF:000001">
    <property type="entry name" value="Retrovirus-related Pol polyprotein from transposon gypsy-like Protein"/>
    <property type="match status" value="1"/>
</dbReference>
<dbReference type="GO" id="GO:0050661">
    <property type="term" value="F:NADP binding"/>
    <property type="evidence" value="ECO:0007669"/>
    <property type="project" value="InterPro"/>
</dbReference>
<evidence type="ECO:0000256" key="8">
    <source>
        <dbReference type="ARBA" id="ARBA00022801"/>
    </source>
</evidence>
<dbReference type="Pfam" id="PF24626">
    <property type="entry name" value="SH3_Tf2-1"/>
    <property type="match status" value="1"/>
</dbReference>
<evidence type="ECO:0000256" key="5">
    <source>
        <dbReference type="ARBA" id="ARBA00022695"/>
    </source>
</evidence>
<dbReference type="PANTHER" id="PTHR35046:SF26">
    <property type="entry name" value="RNA-DIRECTED DNA POLYMERASE"/>
    <property type="match status" value="1"/>
</dbReference>
<evidence type="ECO:0000256" key="1">
    <source>
        <dbReference type="ARBA" id="ARBA00001974"/>
    </source>
</evidence>
<feature type="region of interest" description="Disordered" evidence="17">
    <location>
        <begin position="26"/>
        <end position="84"/>
    </location>
</feature>
<evidence type="ECO:0000256" key="17">
    <source>
        <dbReference type="SAM" id="MobiDB-lite"/>
    </source>
</evidence>
<dbReference type="Pfam" id="PF00078">
    <property type="entry name" value="RVT_1"/>
    <property type="match status" value="1"/>
</dbReference>
<dbReference type="InterPro" id="IPR056924">
    <property type="entry name" value="SH3_Tf2-1"/>
</dbReference>
<dbReference type="InterPro" id="IPR043128">
    <property type="entry name" value="Rev_trsase/Diguanyl_cyclase"/>
</dbReference>
<evidence type="ECO:0000256" key="10">
    <source>
        <dbReference type="ARBA" id="ARBA00022857"/>
    </source>
</evidence>
<evidence type="ECO:0000313" key="22">
    <source>
        <dbReference type="Proteomes" id="UP000829196"/>
    </source>
</evidence>
<evidence type="ECO:0000256" key="14">
    <source>
        <dbReference type="ARBA" id="ARBA00047707"/>
    </source>
</evidence>
<dbReference type="GO" id="GO:0008270">
    <property type="term" value="F:zinc ion binding"/>
    <property type="evidence" value="ECO:0007669"/>
    <property type="project" value="UniProtKB-KW"/>
</dbReference>
<dbReference type="PROSITE" id="PS50158">
    <property type="entry name" value="ZF_CCHC"/>
    <property type="match status" value="1"/>
</dbReference>
<keyword evidence="5" id="KW-0548">Nucleotidyltransferase</keyword>
<keyword evidence="15" id="KW-0479">Metal-binding</keyword>
<evidence type="ECO:0000259" key="20">
    <source>
        <dbReference type="PROSITE" id="PS50994"/>
    </source>
</evidence>
<keyword evidence="13 16" id="KW-0503">Monooxygenase</keyword>
<dbReference type="InterPro" id="IPR041373">
    <property type="entry name" value="RT_RNaseH"/>
</dbReference>
<dbReference type="FunFam" id="3.10.20.370:FF:000001">
    <property type="entry name" value="Retrovirus-related Pol polyprotein from transposon 17.6-like protein"/>
    <property type="match status" value="1"/>
</dbReference>
<dbReference type="InterPro" id="IPR043502">
    <property type="entry name" value="DNA/RNA_pol_sf"/>
</dbReference>
<dbReference type="PROSITE" id="PS50994">
    <property type="entry name" value="INTEGRASE"/>
    <property type="match status" value="1"/>
</dbReference>
<dbReference type="FunFam" id="3.50.50.60:FF:000100">
    <property type="entry name" value="Flavin-containing monooxygenase"/>
    <property type="match status" value="1"/>
</dbReference>
<dbReference type="SUPFAM" id="SSF56672">
    <property type="entry name" value="DNA/RNA polymerases"/>
    <property type="match status" value="1"/>
</dbReference>
<keyword evidence="6" id="KW-0540">Nuclease</keyword>
<keyword evidence="12 16" id="KW-0560">Oxidoreductase</keyword>
<dbReference type="SMART" id="SM00343">
    <property type="entry name" value="ZnF_C2HC"/>
    <property type="match status" value="1"/>
</dbReference>
<evidence type="ECO:0000256" key="7">
    <source>
        <dbReference type="ARBA" id="ARBA00022759"/>
    </source>
</evidence>
<evidence type="ECO:0000256" key="6">
    <source>
        <dbReference type="ARBA" id="ARBA00022722"/>
    </source>
</evidence>
<dbReference type="CDD" id="cd09274">
    <property type="entry name" value="RNase_HI_RT_Ty3"/>
    <property type="match status" value="1"/>
</dbReference>
<keyword evidence="22" id="KW-1185">Reference proteome</keyword>
<evidence type="ECO:0000256" key="11">
    <source>
        <dbReference type="ARBA" id="ARBA00022918"/>
    </source>
</evidence>
<dbReference type="GO" id="GO:0103075">
    <property type="term" value="F:indole-3-pyruvate monooxygenase activity"/>
    <property type="evidence" value="ECO:0007669"/>
    <property type="project" value="UniProtKB-EC"/>
</dbReference>
<dbReference type="InterPro" id="IPR036397">
    <property type="entry name" value="RNaseH_sf"/>
</dbReference>
<dbReference type="Gene3D" id="3.10.10.10">
    <property type="entry name" value="HIV Type 1 Reverse Transcriptase, subunit A, domain 1"/>
    <property type="match status" value="1"/>
</dbReference>
<dbReference type="Pfam" id="PF00743">
    <property type="entry name" value="FMO-like"/>
    <property type="match status" value="1"/>
</dbReference>
<keyword evidence="4" id="KW-0808">Transferase</keyword>
<dbReference type="InterPro" id="IPR001584">
    <property type="entry name" value="Integrase_cat-core"/>
</dbReference>
<dbReference type="CDD" id="cd01647">
    <property type="entry name" value="RT_LTR"/>
    <property type="match status" value="1"/>
</dbReference>
<dbReference type="InterPro" id="IPR036188">
    <property type="entry name" value="FAD/NAD-bd_sf"/>
</dbReference>
<evidence type="ECO:0000256" key="9">
    <source>
        <dbReference type="ARBA" id="ARBA00022827"/>
    </source>
</evidence>
<dbReference type="Gene3D" id="3.30.420.10">
    <property type="entry name" value="Ribonuclease H-like superfamily/Ribonuclease H"/>
    <property type="match status" value="1"/>
</dbReference>
<dbReference type="GO" id="GO:0003676">
    <property type="term" value="F:nucleic acid binding"/>
    <property type="evidence" value="ECO:0007669"/>
    <property type="project" value="InterPro"/>
</dbReference>
<dbReference type="Gene3D" id="3.50.50.60">
    <property type="entry name" value="FAD/NAD(P)-binding domain"/>
    <property type="match status" value="1"/>
</dbReference>
<sequence>MPPRRNHQRPVHEVVIEELRQEIHQLQQQLARRGAREQADHHEEEENVNPFHQELSSDEDNRRQGLARGRRAPRDDGGVKIDLPEFDGRMDPDEFLNWLNTVERVLDYKEVAPDRIVKLVVIKLKKNASLWWENLKRTRMREGRSKITSWDKMKKELQRKYLPDYYRQDLFLKLHRLQQQQRTVEEYVAEFEQLSLKCDLNEPHENTIARFIEGLQPSIAHIVQLQPYWTLQDVVNLALKVEKQQKGPKPFYHKLRDSGAEGSSKPTRRTEGGASTSVENHPTMSRPTPVNQGVSARKCFKCHGFGHIASNCPTRRTITLIEEEDREVDNTVPIEDNLHDASQPPSNPIVIAADEGPLLVLRKVLSIQKGEPAQRHNLFRTRCTIQDRVCQVIIDSGSCENIASATLVEKLQLPTILHPKPYKLSWVRRDNELEVSRRCLVNFSIRKFQDQAWCDVIPMDACHLLLGRPWQYDRKTVHDGASNTYSLMQAGEPIILLPLATSQDDMATDQLVISRAECHLAIQETSHCYLVLLKEVGDDICFHPLEVQPLIAEFQEIFVNELPAGLPPSRDIQHAVDLVPGVTLPNRPPYRLRPEEHEELKRQVEGLLAQGFIRPSVSPCAVPALLVPKKDGTYRMCIDSRAVNKITIRYRFPIPRIDDLFDQLQGATIFSKIDLHSGYHQIRIREGDEWKTAFKVRDGLFEWLVMSFGLSNAPSTFMRLMNQIFQPFLCKFVIIYFDDILVYSSDCHSHLQHLRQVFQVLKEQKLYCHPQKCHFLGERIKFLGFILSVVGTEVDPEKIEAIVSWPTPQSFTDVRRFHGLASFYRRFIQNFSTLAAPLIELLKTDKFLWTKEAEISFEHLKEKVTTTPVLRLPDFDKLFQVDCDASNVGIGAVLSQEDQPVAYFSEKLNDSRQKYSTYDKEFYAIVRALHHWSHYLLSKEFILFTDHAALKFLNSQKKLRGRHAMWAESLAAFHFVLKHKSGKQNQVADALSRRHVLVQEIQAKLTGFDYIREMYAEDVDFRDIWEKCQSQAYQFYQIRDGFLFFHNCICVPRGSIRIALISECHDGGLAGHFGRDKTLALVKEKFYWPAMPKDVGRYVKGCRICRQAKTTGTNAGLYLPLPVPQNPWEDVSMDFVLGLPRTQRNKDSIMVVVDRFSKMAHFVACNKTLDATHIGDLYFQEIVRLHGIPKTITSDRDVKFLSHFWKTLWGKLGTRLQFSSVAHPQTDGQTENVNRSLGNLLRCFVGKNLRQWDLILGQVEFAFNRSPNNTTRRSPFEIVYGSNPLTPLDLIPILNSSSYSLDGEQRSIEIKELHKQVQAEIIKQNSKYQTRANKHRKSVQFNEGDLVWIRLRKERFPPGSFGKLKPKADGPFRVIKKINDNAYQIDLPGDYNVSAVFNVVEIENIAIGDCVYEQEFEGAVESDTSASCSSPRRAPFPASTMTRMTERFGLDLSSRRCVLVNGPIIIGSGPSGLATAACLKEQGVPFVILERADCIASLWQRRTYDRLKLHLPKQFCQLPRLPFPADYPEYPTRRQFIEYLESYAKYFDIFPRFNQTVLSASFDETCGLWRVRAVDAGGDRTAEIEYIGRWLVAATGENAEKVVPDFEGLAEFGGSISHVCDYKSGREYAGKRVLVVGCGNSGMEVSLDLCQHNAFPSMVVRNSVHVLPREVYGKSTFELAVLLMKWLPLWLADRIILILSWLVLGNIEKYGLRKPCNGPLELKNTTGRTPVLDAGALEKIKSGEITIVPGVKRFLHGKVELVDGRIIEIDSAILATGYRSNVPSWLQKSDFFTKDGIPKQPFPNSWKGKSGLYAVGFTKKGLSGASFDAARIAKDIGKLWKEETRQQKRLGACHRRCISQF</sequence>
<organism evidence="21 22">
    <name type="scientific">Dendrobium nobile</name>
    <name type="common">Orchid</name>
    <dbReference type="NCBI Taxonomy" id="94219"/>
    <lineage>
        <taxon>Eukaryota</taxon>
        <taxon>Viridiplantae</taxon>
        <taxon>Streptophyta</taxon>
        <taxon>Embryophyta</taxon>
        <taxon>Tracheophyta</taxon>
        <taxon>Spermatophyta</taxon>
        <taxon>Magnoliopsida</taxon>
        <taxon>Liliopsida</taxon>
        <taxon>Asparagales</taxon>
        <taxon>Orchidaceae</taxon>
        <taxon>Epidendroideae</taxon>
        <taxon>Malaxideae</taxon>
        <taxon>Dendrobiinae</taxon>
        <taxon>Dendrobium</taxon>
    </lineage>
</organism>
<comment type="similarity">
    <text evidence="2 16">Belongs to the FMO family.</text>
</comment>
<dbReference type="SUPFAM" id="SSF53098">
    <property type="entry name" value="Ribonuclease H-like"/>
    <property type="match status" value="1"/>
</dbReference>
<name>A0A8T3AXR5_DENNO</name>
<dbReference type="GO" id="GO:0009851">
    <property type="term" value="P:auxin biosynthetic process"/>
    <property type="evidence" value="ECO:0007669"/>
    <property type="project" value="UniProtKB-ARBA"/>
</dbReference>
<dbReference type="InterPro" id="IPR000477">
    <property type="entry name" value="RT_dom"/>
</dbReference>
<evidence type="ECO:0000256" key="16">
    <source>
        <dbReference type="RuleBase" id="RU361177"/>
    </source>
</evidence>
<dbReference type="GO" id="GO:0004519">
    <property type="term" value="F:endonuclease activity"/>
    <property type="evidence" value="ECO:0007669"/>
    <property type="project" value="UniProtKB-KW"/>
</dbReference>
<dbReference type="InterPro" id="IPR021109">
    <property type="entry name" value="Peptidase_aspartic_dom_sf"/>
</dbReference>
<evidence type="ECO:0000256" key="2">
    <source>
        <dbReference type="ARBA" id="ARBA00009183"/>
    </source>
</evidence>
<dbReference type="InterPro" id="IPR001878">
    <property type="entry name" value="Znf_CCHC"/>
</dbReference>
<keyword evidence="3 16" id="KW-0285">Flavoprotein</keyword>
<dbReference type="Gene3D" id="2.40.70.10">
    <property type="entry name" value="Acid Proteases"/>
    <property type="match status" value="1"/>
</dbReference>
<dbReference type="FunFam" id="3.30.70.270:FF:000020">
    <property type="entry name" value="Transposon Tf2-6 polyprotein-like Protein"/>
    <property type="match status" value="1"/>
</dbReference>
<dbReference type="GO" id="GO:0050660">
    <property type="term" value="F:flavin adenine dinucleotide binding"/>
    <property type="evidence" value="ECO:0007669"/>
    <property type="project" value="InterPro"/>
</dbReference>
<keyword evidence="15" id="KW-0862">Zinc</keyword>
<feature type="region of interest" description="Disordered" evidence="17">
    <location>
        <begin position="248"/>
        <end position="292"/>
    </location>
</feature>
<dbReference type="SUPFAM" id="SSF57756">
    <property type="entry name" value="Retrovirus zinc finger-like domains"/>
    <property type="match status" value="1"/>
</dbReference>
<feature type="compositionally biased region" description="Basic and acidic residues" evidence="17">
    <location>
        <begin position="72"/>
        <end position="84"/>
    </location>
</feature>
<feature type="compositionally biased region" description="Basic and acidic residues" evidence="17">
    <location>
        <begin position="34"/>
        <end position="44"/>
    </location>
</feature>
<dbReference type="SUPFAM" id="SSF51905">
    <property type="entry name" value="FAD/NAD(P)-binding domain"/>
    <property type="match status" value="2"/>
</dbReference>
<dbReference type="PROSITE" id="PS50878">
    <property type="entry name" value="RT_POL"/>
    <property type="match status" value="1"/>
</dbReference>
<protein>
    <recommendedName>
        <fullName evidence="16">Flavin-containing monooxygenase</fullName>
        <ecNumber evidence="16">1.-.-.-</ecNumber>
    </recommendedName>
</protein>
<dbReference type="PRINTS" id="PR00469">
    <property type="entry name" value="PNDRDTASEII"/>
</dbReference>
<feature type="domain" description="CCHC-type" evidence="18">
    <location>
        <begin position="297"/>
        <end position="313"/>
    </location>
</feature>
<dbReference type="Pfam" id="PF17921">
    <property type="entry name" value="Integrase_H2C2"/>
    <property type="match status" value="1"/>
</dbReference>
<keyword evidence="9 16" id="KW-0274">FAD</keyword>
<evidence type="ECO:0000256" key="15">
    <source>
        <dbReference type="PROSITE-ProRule" id="PRU00047"/>
    </source>
</evidence>
<keyword evidence="7" id="KW-0255">Endonuclease</keyword>
<evidence type="ECO:0000256" key="12">
    <source>
        <dbReference type="ARBA" id="ARBA00023002"/>
    </source>
</evidence>
<dbReference type="CDD" id="cd00303">
    <property type="entry name" value="retropepsin_like"/>
    <property type="match status" value="1"/>
</dbReference>
<keyword evidence="10" id="KW-0521">NADP</keyword>
<dbReference type="GO" id="GO:0004499">
    <property type="term" value="F:N,N-dimethylaniline monooxygenase activity"/>
    <property type="evidence" value="ECO:0007669"/>
    <property type="project" value="InterPro"/>
</dbReference>
<dbReference type="GO" id="GO:0003964">
    <property type="term" value="F:RNA-directed DNA polymerase activity"/>
    <property type="evidence" value="ECO:0007669"/>
    <property type="project" value="UniProtKB-KW"/>
</dbReference>
<dbReference type="InterPro" id="IPR020946">
    <property type="entry name" value="Flavin_mOase-like"/>
</dbReference>
<accession>A0A8T3AXR5</accession>
<evidence type="ECO:0000259" key="18">
    <source>
        <dbReference type="PROSITE" id="PS50158"/>
    </source>
</evidence>
<dbReference type="GO" id="GO:0015074">
    <property type="term" value="P:DNA integration"/>
    <property type="evidence" value="ECO:0007669"/>
    <property type="project" value="InterPro"/>
</dbReference>
<feature type="domain" description="Integrase catalytic" evidence="20">
    <location>
        <begin position="1123"/>
        <end position="1283"/>
    </location>
</feature>
<feature type="domain" description="Reverse transcriptase" evidence="19">
    <location>
        <begin position="608"/>
        <end position="787"/>
    </location>
</feature>
<comment type="caution">
    <text evidence="21">The sequence shown here is derived from an EMBL/GenBank/DDBJ whole genome shotgun (WGS) entry which is preliminary data.</text>
</comment>
<dbReference type="EMBL" id="JAGYWB010000013">
    <property type="protein sequence ID" value="KAI0500778.1"/>
    <property type="molecule type" value="Genomic_DNA"/>
</dbReference>
<feature type="compositionally biased region" description="Polar residues" evidence="17">
    <location>
        <begin position="273"/>
        <end position="292"/>
    </location>
</feature>
<dbReference type="InterPro" id="IPR041588">
    <property type="entry name" value="Integrase_H2C2"/>
</dbReference>
<gene>
    <name evidence="21" type="ORF">KFK09_018995</name>
</gene>
<comment type="cofactor">
    <cofactor evidence="1 16">
        <name>FAD</name>
        <dbReference type="ChEBI" id="CHEBI:57692"/>
    </cofactor>
</comment>
<dbReference type="InterPro" id="IPR036875">
    <property type="entry name" value="Znf_CCHC_sf"/>
</dbReference>
<dbReference type="Pfam" id="PF03732">
    <property type="entry name" value="Retrotrans_gag"/>
    <property type="match status" value="1"/>
</dbReference>
<evidence type="ECO:0000259" key="19">
    <source>
        <dbReference type="PROSITE" id="PS50878"/>
    </source>
</evidence>
<evidence type="ECO:0000313" key="21">
    <source>
        <dbReference type="EMBL" id="KAI0500778.1"/>
    </source>
</evidence>
<dbReference type="Gene3D" id="1.10.340.70">
    <property type="match status" value="1"/>
</dbReference>
<dbReference type="OrthoDB" id="779668at2759"/>